<dbReference type="InterPro" id="IPR056681">
    <property type="entry name" value="DUF7779"/>
</dbReference>
<dbReference type="EMBL" id="ML994631">
    <property type="protein sequence ID" value="KAF2186117.1"/>
    <property type="molecule type" value="Genomic_DNA"/>
</dbReference>
<dbReference type="OrthoDB" id="10543326at2759"/>
<protein>
    <recommendedName>
        <fullName evidence="1">DUF7779 domain-containing protein</fullName>
    </recommendedName>
</protein>
<feature type="domain" description="DUF7779" evidence="1">
    <location>
        <begin position="1"/>
        <end position="70"/>
    </location>
</feature>
<reference evidence="2" key="1">
    <citation type="journal article" date="2020" name="Stud. Mycol.">
        <title>101 Dothideomycetes genomes: a test case for predicting lifestyles and emergence of pathogens.</title>
        <authorList>
            <person name="Haridas S."/>
            <person name="Albert R."/>
            <person name="Binder M."/>
            <person name="Bloem J."/>
            <person name="Labutti K."/>
            <person name="Salamov A."/>
            <person name="Andreopoulos B."/>
            <person name="Baker S."/>
            <person name="Barry K."/>
            <person name="Bills G."/>
            <person name="Bluhm B."/>
            <person name="Cannon C."/>
            <person name="Castanera R."/>
            <person name="Culley D."/>
            <person name="Daum C."/>
            <person name="Ezra D."/>
            <person name="Gonzalez J."/>
            <person name="Henrissat B."/>
            <person name="Kuo A."/>
            <person name="Liang C."/>
            <person name="Lipzen A."/>
            <person name="Lutzoni F."/>
            <person name="Magnuson J."/>
            <person name="Mondo S."/>
            <person name="Nolan M."/>
            <person name="Ohm R."/>
            <person name="Pangilinan J."/>
            <person name="Park H.-J."/>
            <person name="Ramirez L."/>
            <person name="Alfaro M."/>
            <person name="Sun H."/>
            <person name="Tritt A."/>
            <person name="Yoshinaga Y."/>
            <person name="Zwiers L.-H."/>
            <person name="Turgeon B."/>
            <person name="Goodwin S."/>
            <person name="Spatafora J."/>
            <person name="Crous P."/>
            <person name="Grigoriev I."/>
        </authorList>
    </citation>
    <scope>NUCLEOTIDE SEQUENCE</scope>
    <source>
        <strain evidence="2">CBS 207.26</strain>
    </source>
</reference>
<organism evidence="2 3">
    <name type="scientific">Zopfia rhizophila CBS 207.26</name>
    <dbReference type="NCBI Taxonomy" id="1314779"/>
    <lineage>
        <taxon>Eukaryota</taxon>
        <taxon>Fungi</taxon>
        <taxon>Dikarya</taxon>
        <taxon>Ascomycota</taxon>
        <taxon>Pezizomycotina</taxon>
        <taxon>Dothideomycetes</taxon>
        <taxon>Dothideomycetes incertae sedis</taxon>
        <taxon>Zopfiaceae</taxon>
        <taxon>Zopfia</taxon>
    </lineage>
</organism>
<gene>
    <name evidence="2" type="ORF">K469DRAFT_707300</name>
</gene>
<dbReference type="AlphaFoldDB" id="A0A6A6E2D3"/>
<keyword evidence="3" id="KW-1185">Reference proteome</keyword>
<dbReference type="Proteomes" id="UP000800200">
    <property type="component" value="Unassembled WGS sequence"/>
</dbReference>
<name>A0A6A6E2D3_9PEZI</name>
<accession>A0A6A6E2D3</accession>
<sequence>MSFFNPQGIPEWILQNYSRNVANLGDKDEGDSGFDEDLDTLQVYSLITATADKGVYEIHALVQFCTRVWLSTFNDLEQWNRKYLALMAREFPYGGFKNWAKCQQLLPHIESLYVMQLSNDDSVKEWVQVLNYAVRYIQTA</sequence>
<evidence type="ECO:0000259" key="1">
    <source>
        <dbReference type="Pfam" id="PF25000"/>
    </source>
</evidence>
<evidence type="ECO:0000313" key="2">
    <source>
        <dbReference type="EMBL" id="KAF2186117.1"/>
    </source>
</evidence>
<evidence type="ECO:0000313" key="3">
    <source>
        <dbReference type="Proteomes" id="UP000800200"/>
    </source>
</evidence>
<dbReference type="Pfam" id="PF25000">
    <property type="entry name" value="DUF7779"/>
    <property type="match status" value="1"/>
</dbReference>
<proteinExistence type="predicted"/>